<accession>A0ABV4FCM8</accession>
<reference evidence="1 2" key="1">
    <citation type="submission" date="2024-07" db="EMBL/GenBank/DDBJ databases">
        <title>Genomic Encyclopedia of Type Strains, Phase V (KMG-V): Genome sequencing to study the core and pangenomes of soil and plant-associated prokaryotes.</title>
        <authorList>
            <person name="Whitman W."/>
        </authorList>
    </citation>
    <scope>NUCLEOTIDE SEQUENCE [LARGE SCALE GENOMIC DNA]</scope>
    <source>
        <strain evidence="1 2">USDA 415</strain>
    </source>
</reference>
<protein>
    <submittedName>
        <fullName evidence="1">Uncharacterized protein</fullName>
    </submittedName>
</protein>
<dbReference type="Proteomes" id="UP001565471">
    <property type="component" value="Unassembled WGS sequence"/>
</dbReference>
<keyword evidence="2" id="KW-1185">Reference proteome</keyword>
<proteinExistence type="predicted"/>
<evidence type="ECO:0000313" key="2">
    <source>
        <dbReference type="Proteomes" id="UP001565471"/>
    </source>
</evidence>
<gene>
    <name evidence="1" type="ORF">ABIF29_008036</name>
</gene>
<dbReference type="EMBL" id="JBGBZA010000002">
    <property type="protein sequence ID" value="MEY9321237.1"/>
    <property type="molecule type" value="Genomic_DNA"/>
</dbReference>
<comment type="caution">
    <text evidence="1">The sequence shown here is derived from an EMBL/GenBank/DDBJ whole genome shotgun (WGS) entry which is preliminary data.</text>
</comment>
<organism evidence="1 2">
    <name type="scientific">Bradyrhizobium elkanii</name>
    <dbReference type="NCBI Taxonomy" id="29448"/>
    <lineage>
        <taxon>Bacteria</taxon>
        <taxon>Pseudomonadati</taxon>
        <taxon>Pseudomonadota</taxon>
        <taxon>Alphaproteobacteria</taxon>
        <taxon>Hyphomicrobiales</taxon>
        <taxon>Nitrobacteraceae</taxon>
        <taxon>Bradyrhizobium</taxon>
    </lineage>
</organism>
<sequence>MQQALHRSSLVTRGFIVESAYYCGSGFRGRRPVPVVERFRDVSIAAIDAA</sequence>
<evidence type="ECO:0000313" key="1">
    <source>
        <dbReference type="EMBL" id="MEY9321237.1"/>
    </source>
</evidence>
<name>A0ABV4FCM8_BRAEL</name>